<keyword evidence="2" id="KW-0472">Membrane</keyword>
<evidence type="ECO:0000313" key="4">
    <source>
        <dbReference type="Proteomes" id="UP001208570"/>
    </source>
</evidence>
<dbReference type="AlphaFoldDB" id="A0AAD9N084"/>
<keyword evidence="2" id="KW-0812">Transmembrane</keyword>
<gene>
    <name evidence="3" type="ORF">LSH36_416g00031</name>
</gene>
<reference evidence="3" key="1">
    <citation type="journal article" date="2023" name="Mol. Biol. Evol.">
        <title>Third-Generation Sequencing Reveals the Adaptive Role of the Epigenome in Three Deep-Sea Polychaetes.</title>
        <authorList>
            <person name="Perez M."/>
            <person name="Aroh O."/>
            <person name="Sun Y."/>
            <person name="Lan Y."/>
            <person name="Juniper S.K."/>
            <person name="Young C.R."/>
            <person name="Angers B."/>
            <person name="Qian P.Y."/>
        </authorList>
    </citation>
    <scope>NUCLEOTIDE SEQUENCE</scope>
    <source>
        <strain evidence="3">P08H-3</strain>
    </source>
</reference>
<protein>
    <submittedName>
        <fullName evidence="3">Uncharacterized protein</fullName>
    </submittedName>
</protein>
<proteinExistence type="predicted"/>
<feature type="region of interest" description="Disordered" evidence="1">
    <location>
        <begin position="114"/>
        <end position="144"/>
    </location>
</feature>
<evidence type="ECO:0000256" key="2">
    <source>
        <dbReference type="SAM" id="Phobius"/>
    </source>
</evidence>
<sequence length="144" mass="16199">MEEMSLFIFSVNIILIMITVISVTGVVLVAICYIHLRRRIQFLTSEVKKSKPRTDDVITGTDVLETPGLSTSDDVTQISSQIQQDSQDVQYEVIDEGLNPGQNTEMAPDVVDMQRDRESDPYEPSSIYIDRVDGPNVYQSLNNN</sequence>
<name>A0AAD9N084_9ANNE</name>
<accession>A0AAD9N084</accession>
<dbReference type="EMBL" id="JAODUP010000416">
    <property type="protein sequence ID" value="KAK2150236.1"/>
    <property type="molecule type" value="Genomic_DNA"/>
</dbReference>
<comment type="caution">
    <text evidence="3">The sequence shown here is derived from an EMBL/GenBank/DDBJ whole genome shotgun (WGS) entry which is preliminary data.</text>
</comment>
<feature type="transmembrane region" description="Helical" evidence="2">
    <location>
        <begin position="6"/>
        <end position="34"/>
    </location>
</feature>
<dbReference type="Proteomes" id="UP001208570">
    <property type="component" value="Unassembled WGS sequence"/>
</dbReference>
<organism evidence="3 4">
    <name type="scientific">Paralvinella palmiformis</name>
    <dbReference type="NCBI Taxonomy" id="53620"/>
    <lineage>
        <taxon>Eukaryota</taxon>
        <taxon>Metazoa</taxon>
        <taxon>Spiralia</taxon>
        <taxon>Lophotrochozoa</taxon>
        <taxon>Annelida</taxon>
        <taxon>Polychaeta</taxon>
        <taxon>Sedentaria</taxon>
        <taxon>Canalipalpata</taxon>
        <taxon>Terebellida</taxon>
        <taxon>Terebelliformia</taxon>
        <taxon>Alvinellidae</taxon>
        <taxon>Paralvinella</taxon>
    </lineage>
</organism>
<keyword evidence="4" id="KW-1185">Reference proteome</keyword>
<keyword evidence="2" id="KW-1133">Transmembrane helix</keyword>
<evidence type="ECO:0000256" key="1">
    <source>
        <dbReference type="SAM" id="MobiDB-lite"/>
    </source>
</evidence>
<evidence type="ECO:0000313" key="3">
    <source>
        <dbReference type="EMBL" id="KAK2150236.1"/>
    </source>
</evidence>